<comment type="caution">
    <text evidence="1">The sequence shown here is derived from an EMBL/GenBank/DDBJ whole genome shotgun (WGS) entry which is preliminary data.</text>
</comment>
<protein>
    <submittedName>
        <fullName evidence="1">5-carboxymethyl-2-hydroxymuconate isomerase</fullName>
    </submittedName>
</protein>
<keyword evidence="1" id="KW-0413">Isomerase</keyword>
<dbReference type="Gene3D" id="3.30.429.10">
    <property type="entry name" value="Macrophage Migration Inhibitory Factor"/>
    <property type="match status" value="1"/>
</dbReference>
<dbReference type="InterPro" id="IPR004220">
    <property type="entry name" value="5-COMe_2-OHmuconate_Isoase"/>
</dbReference>
<dbReference type="PANTHER" id="PTHR37950:SF1">
    <property type="entry name" value="4-HYDROXYPHENYLACETATE CATABOLISM PROTEIN"/>
    <property type="match status" value="1"/>
</dbReference>
<dbReference type="InterPro" id="IPR014347">
    <property type="entry name" value="Tautomerase/MIF_sf"/>
</dbReference>
<organism evidence="1 2">
    <name type="scientific">Peribacillus simplex</name>
    <dbReference type="NCBI Taxonomy" id="1478"/>
    <lineage>
        <taxon>Bacteria</taxon>
        <taxon>Bacillati</taxon>
        <taxon>Bacillota</taxon>
        <taxon>Bacilli</taxon>
        <taxon>Bacillales</taxon>
        <taxon>Bacillaceae</taxon>
        <taxon>Peribacillus</taxon>
    </lineage>
</organism>
<reference evidence="1 2" key="1">
    <citation type="journal article" date="2014" name="Genome Announc.">
        <title>Genome Sequence of Bacillus simplex Strain P558, Isolated from a Human Fecal Sample.</title>
        <authorList>
            <person name="Croce O."/>
            <person name="Hugon P."/>
            <person name="Lagier J.C."/>
            <person name="Bibi F."/>
            <person name="Robert C."/>
            <person name="Azhar E.I."/>
            <person name="Raoult D."/>
            <person name="Fournier P.E."/>
        </authorList>
    </citation>
    <scope>NUCLEOTIDE SEQUENCE [LARGE SCALE GENOMIC DNA]</scope>
    <source>
        <strain evidence="1 2">P558</strain>
    </source>
</reference>
<dbReference type="Proteomes" id="UP000182110">
    <property type="component" value="Unassembled WGS sequence"/>
</dbReference>
<keyword evidence="2" id="KW-1185">Reference proteome</keyword>
<dbReference type="GO" id="GO:0008704">
    <property type="term" value="F:5-carboxymethyl-2-hydroxymuconate delta-isomerase activity"/>
    <property type="evidence" value="ECO:0007669"/>
    <property type="project" value="InterPro"/>
</dbReference>
<accession>A0AAN2PBQ6</accession>
<dbReference type="EMBL" id="CCXW01000003">
    <property type="protein sequence ID" value="CEG24743.1"/>
    <property type="molecule type" value="Genomic_DNA"/>
</dbReference>
<dbReference type="Pfam" id="PF02962">
    <property type="entry name" value="CHMI"/>
    <property type="match status" value="1"/>
</dbReference>
<dbReference type="PANTHER" id="PTHR37950">
    <property type="entry name" value="4-HYDROXYPHENYLACETATE CATABOLISM PROTEIN"/>
    <property type="match status" value="1"/>
</dbReference>
<sequence length="134" mass="15387">MEGTNHMPHIIIEYTDNIKDEIQIDGLLRKVNDVLISYPSIFPIGGIRSRAIELKHYRVADGTEDDAFVHAILKIGAGRQDSDKTKVCDHLFETMESHLASLFSKRYLALSMELTEFSDFGTYKKNNIHNRYNK</sequence>
<dbReference type="AlphaFoldDB" id="A0AAN2PBQ6"/>
<gene>
    <name evidence="1" type="ORF">BN1180_05581</name>
</gene>
<proteinExistence type="predicted"/>
<name>A0AAN2PBQ6_9BACI</name>
<dbReference type="SUPFAM" id="SSF55331">
    <property type="entry name" value="Tautomerase/MIF"/>
    <property type="match status" value="1"/>
</dbReference>
<evidence type="ECO:0000313" key="1">
    <source>
        <dbReference type="EMBL" id="CEG24743.1"/>
    </source>
</evidence>
<evidence type="ECO:0000313" key="2">
    <source>
        <dbReference type="Proteomes" id="UP000182110"/>
    </source>
</evidence>
<dbReference type="CDD" id="cd00580">
    <property type="entry name" value="CHMI"/>
    <property type="match status" value="1"/>
</dbReference>